<evidence type="ECO:0000313" key="10">
    <source>
        <dbReference type="EMBL" id="KDR11960.1"/>
    </source>
</evidence>
<dbReference type="AlphaFoldDB" id="A0A067QSX1"/>
<keyword evidence="4" id="KW-0552">Olfaction</keyword>
<sequence length="496" mass="56792">MTITKGCFESKHRKINLLNFNAKLFNICGIIPNENVKASFWKSILFRGFQIVSFLVYIFIVILQILGLYFYWGNITLFTDCLGLIAAFAISYTSTTYFIFYWKDVSKLIEAFETNSIYSTEFIRLNQRHMKIVSDTKNFTLLLSKLACLSTLLAGIIYISPTFIQHLMASDKQILEEIEGAEGFTKYFVFVMWIPPILKQPYMIRLTYVLQVMCASTAFIFGAAFVPLEYVLILYTGKQFKLVSSAIQDMDKLCSLQNLDKIVDNVSEQMDSPNYSRRFLPEHIRVRKRELGTEEGNPNATEGQWNKQFNSKTFDNTLQAHDINRSSGKSDDISSAEPTPWEENDFASSYLLQCIKLHQACIQLAAEVDDILSPVNGLGSLCATSFIITHVFQLSLVITAKYVSFTLTFVIIIFVYNWCGQTVILESTAVGETAYDCLWYERSKRFKRLFLMVLLRAQTPVIMNAGILWTVGYEHFGQLLNAMYTFSTVLRQVHNT</sequence>
<feature type="transmembrane region" description="Helical" evidence="9">
    <location>
        <begin position="402"/>
        <end position="419"/>
    </location>
</feature>
<feature type="transmembrane region" description="Helical" evidence="9">
    <location>
        <begin position="139"/>
        <end position="159"/>
    </location>
</feature>
<feature type="transmembrane region" description="Helical" evidence="9">
    <location>
        <begin position="378"/>
        <end position="396"/>
    </location>
</feature>
<keyword evidence="3 9" id="KW-0812">Transmembrane</keyword>
<feature type="transmembrane region" description="Helical" evidence="9">
    <location>
        <begin position="208"/>
        <end position="235"/>
    </location>
</feature>
<proteinExistence type="predicted"/>
<dbReference type="Pfam" id="PF02949">
    <property type="entry name" value="7tm_6"/>
    <property type="match status" value="1"/>
</dbReference>
<evidence type="ECO:0000256" key="4">
    <source>
        <dbReference type="ARBA" id="ARBA00022725"/>
    </source>
</evidence>
<feature type="transmembrane region" description="Helical" evidence="9">
    <location>
        <begin position="449"/>
        <end position="471"/>
    </location>
</feature>
<evidence type="ECO:0000256" key="9">
    <source>
        <dbReference type="SAM" id="Phobius"/>
    </source>
</evidence>
<keyword evidence="6 9" id="KW-0472">Membrane</keyword>
<evidence type="ECO:0000313" key="11">
    <source>
        <dbReference type="Proteomes" id="UP000027135"/>
    </source>
</evidence>
<dbReference type="PANTHER" id="PTHR21137">
    <property type="entry name" value="ODORANT RECEPTOR"/>
    <property type="match status" value="1"/>
</dbReference>
<dbReference type="Proteomes" id="UP000027135">
    <property type="component" value="Unassembled WGS sequence"/>
</dbReference>
<evidence type="ECO:0000256" key="3">
    <source>
        <dbReference type="ARBA" id="ARBA00022692"/>
    </source>
</evidence>
<feature type="transmembrane region" description="Helical" evidence="9">
    <location>
        <begin position="84"/>
        <end position="102"/>
    </location>
</feature>
<evidence type="ECO:0008006" key="12">
    <source>
        <dbReference type="Google" id="ProtNLM"/>
    </source>
</evidence>
<dbReference type="GO" id="GO:0005549">
    <property type="term" value="F:odorant binding"/>
    <property type="evidence" value="ECO:0007669"/>
    <property type="project" value="InterPro"/>
</dbReference>
<keyword evidence="5 9" id="KW-1133">Transmembrane helix</keyword>
<evidence type="ECO:0000256" key="1">
    <source>
        <dbReference type="ARBA" id="ARBA00004141"/>
    </source>
</evidence>
<reference evidence="10 11" key="1">
    <citation type="journal article" date="2014" name="Nat. Commun.">
        <title>Molecular traces of alternative social organization in a termite genome.</title>
        <authorList>
            <person name="Terrapon N."/>
            <person name="Li C."/>
            <person name="Robertson H.M."/>
            <person name="Ji L."/>
            <person name="Meng X."/>
            <person name="Booth W."/>
            <person name="Chen Z."/>
            <person name="Childers C.P."/>
            <person name="Glastad K.M."/>
            <person name="Gokhale K."/>
            <person name="Gowin J."/>
            <person name="Gronenberg W."/>
            <person name="Hermansen R.A."/>
            <person name="Hu H."/>
            <person name="Hunt B.G."/>
            <person name="Huylmans A.K."/>
            <person name="Khalil S.M."/>
            <person name="Mitchell R.D."/>
            <person name="Munoz-Torres M.C."/>
            <person name="Mustard J.A."/>
            <person name="Pan H."/>
            <person name="Reese J.T."/>
            <person name="Scharf M.E."/>
            <person name="Sun F."/>
            <person name="Vogel H."/>
            <person name="Xiao J."/>
            <person name="Yang W."/>
            <person name="Yang Z."/>
            <person name="Yang Z."/>
            <person name="Zhou J."/>
            <person name="Zhu J."/>
            <person name="Brent C.S."/>
            <person name="Elsik C.G."/>
            <person name="Goodisman M.A."/>
            <person name="Liberles D.A."/>
            <person name="Roe R.M."/>
            <person name="Vargo E.L."/>
            <person name="Vilcinskas A."/>
            <person name="Wang J."/>
            <person name="Bornberg-Bauer E."/>
            <person name="Korb J."/>
            <person name="Zhang G."/>
            <person name="Liebig J."/>
        </authorList>
    </citation>
    <scope>NUCLEOTIDE SEQUENCE [LARGE SCALE GENOMIC DNA]</scope>
    <source>
        <tissue evidence="10">Whole organism</tissue>
    </source>
</reference>
<dbReference type="GO" id="GO:0004984">
    <property type="term" value="F:olfactory receptor activity"/>
    <property type="evidence" value="ECO:0007669"/>
    <property type="project" value="InterPro"/>
</dbReference>
<dbReference type="GO" id="GO:0007165">
    <property type="term" value="P:signal transduction"/>
    <property type="evidence" value="ECO:0007669"/>
    <property type="project" value="UniProtKB-KW"/>
</dbReference>
<keyword evidence="8" id="KW-0807">Transducer</keyword>
<dbReference type="InParanoid" id="A0A067QSX1"/>
<accession>A0A067QSX1</accession>
<name>A0A067QSX1_ZOONE</name>
<gene>
    <name evidence="10" type="ORF">L798_13613</name>
</gene>
<dbReference type="GO" id="GO:0005886">
    <property type="term" value="C:plasma membrane"/>
    <property type="evidence" value="ECO:0007669"/>
    <property type="project" value="TreeGrafter"/>
</dbReference>
<feature type="transmembrane region" description="Helical" evidence="9">
    <location>
        <begin position="51"/>
        <end position="72"/>
    </location>
</feature>
<dbReference type="PANTHER" id="PTHR21137:SF43">
    <property type="entry name" value="ODORANT RECEPTOR 47A-RELATED"/>
    <property type="match status" value="1"/>
</dbReference>
<dbReference type="EMBL" id="KK853055">
    <property type="protein sequence ID" value="KDR11960.1"/>
    <property type="molecule type" value="Genomic_DNA"/>
</dbReference>
<organism evidence="10 11">
    <name type="scientific">Zootermopsis nevadensis</name>
    <name type="common">Dampwood termite</name>
    <dbReference type="NCBI Taxonomy" id="136037"/>
    <lineage>
        <taxon>Eukaryota</taxon>
        <taxon>Metazoa</taxon>
        <taxon>Ecdysozoa</taxon>
        <taxon>Arthropoda</taxon>
        <taxon>Hexapoda</taxon>
        <taxon>Insecta</taxon>
        <taxon>Pterygota</taxon>
        <taxon>Neoptera</taxon>
        <taxon>Polyneoptera</taxon>
        <taxon>Dictyoptera</taxon>
        <taxon>Blattodea</taxon>
        <taxon>Blattoidea</taxon>
        <taxon>Termitoidae</taxon>
        <taxon>Termopsidae</taxon>
        <taxon>Zootermopsis</taxon>
    </lineage>
</organism>
<protein>
    <recommendedName>
        <fullName evidence="12">Odorant receptor</fullName>
    </recommendedName>
</protein>
<comment type="subcellular location">
    <subcellularLocation>
        <location evidence="1">Membrane</location>
        <topology evidence="1">Multi-pass membrane protein</topology>
    </subcellularLocation>
</comment>
<dbReference type="FunCoup" id="A0A067QSX1">
    <property type="interactions" value="60"/>
</dbReference>
<evidence type="ECO:0000256" key="7">
    <source>
        <dbReference type="ARBA" id="ARBA00023170"/>
    </source>
</evidence>
<keyword evidence="2" id="KW-0716">Sensory transduction</keyword>
<evidence type="ECO:0000256" key="8">
    <source>
        <dbReference type="ARBA" id="ARBA00023224"/>
    </source>
</evidence>
<dbReference type="InterPro" id="IPR004117">
    <property type="entry name" value="7tm6_olfct_rcpt"/>
</dbReference>
<keyword evidence="7" id="KW-0675">Receptor</keyword>
<evidence type="ECO:0000256" key="2">
    <source>
        <dbReference type="ARBA" id="ARBA00022606"/>
    </source>
</evidence>
<evidence type="ECO:0000256" key="5">
    <source>
        <dbReference type="ARBA" id="ARBA00022989"/>
    </source>
</evidence>
<keyword evidence="11" id="KW-1185">Reference proteome</keyword>
<evidence type="ECO:0000256" key="6">
    <source>
        <dbReference type="ARBA" id="ARBA00023136"/>
    </source>
</evidence>